<name>A0A8T9MUA6_9NEIS</name>
<feature type="chain" id="PRO_5035841326" description="Lipoprotein" evidence="1">
    <location>
        <begin position="22"/>
        <end position="84"/>
    </location>
</feature>
<dbReference type="AlphaFoldDB" id="A0A8T9MUA6"/>
<evidence type="ECO:0008006" key="4">
    <source>
        <dbReference type="Google" id="ProtNLM"/>
    </source>
</evidence>
<reference evidence="2" key="2">
    <citation type="submission" date="2024-09" db="EMBL/GenBank/DDBJ databases">
        <authorList>
            <person name="Veyrier F.J."/>
        </authorList>
    </citation>
    <scope>NUCLEOTIDE SEQUENCE</scope>
    <source>
        <strain evidence="2">17694</strain>
    </source>
</reference>
<accession>A0A8T9MUA6</accession>
<gene>
    <name evidence="2" type="ORF">LVJ77_02940</name>
</gene>
<evidence type="ECO:0000256" key="1">
    <source>
        <dbReference type="SAM" id="SignalP"/>
    </source>
</evidence>
<proteinExistence type="predicted"/>
<dbReference type="EMBL" id="CP091521">
    <property type="protein sequence ID" value="UOP05207.1"/>
    <property type="molecule type" value="Genomic_DNA"/>
</dbReference>
<protein>
    <recommendedName>
        <fullName evidence="4">Lipoprotein</fullName>
    </recommendedName>
</protein>
<evidence type="ECO:0000313" key="2">
    <source>
        <dbReference type="EMBL" id="UOP05207.1"/>
    </source>
</evidence>
<dbReference type="Proteomes" id="UP000831534">
    <property type="component" value="Chromosome"/>
</dbReference>
<dbReference type="KEGG" id="ckh:LVJ77_02940"/>
<feature type="signal peptide" evidence="1">
    <location>
        <begin position="1"/>
        <end position="21"/>
    </location>
</feature>
<keyword evidence="1" id="KW-0732">Signal</keyword>
<evidence type="ECO:0000313" key="3">
    <source>
        <dbReference type="Proteomes" id="UP000831534"/>
    </source>
</evidence>
<organism evidence="2 3">
    <name type="scientific">Conchiformibius kuhniae</name>
    <dbReference type="NCBI Taxonomy" id="211502"/>
    <lineage>
        <taxon>Bacteria</taxon>
        <taxon>Pseudomonadati</taxon>
        <taxon>Pseudomonadota</taxon>
        <taxon>Betaproteobacteria</taxon>
        <taxon>Neisseriales</taxon>
        <taxon>Neisseriaceae</taxon>
        <taxon>Conchiformibius</taxon>
    </lineage>
</organism>
<dbReference type="PROSITE" id="PS51257">
    <property type="entry name" value="PROKAR_LIPOPROTEIN"/>
    <property type="match status" value="1"/>
</dbReference>
<sequence>MPARFSPALLLALCACQTALPGDIYFDAHGQAADAPVKGGYYRKILKAHARQQYTVQDFYSDGRAYGTSKRLTHQQLETFRPQP</sequence>
<reference evidence="2" key="1">
    <citation type="journal article" date="2022" name="Res Sq">
        <title>Evolution of multicellular longitudinally dividing oral cavity symbionts (Neisseriaceae).</title>
        <authorList>
            <person name="Nyongesa S."/>
            <person name="Weber P."/>
            <person name="Bernet E."/>
            <person name="Pullido F."/>
            <person name="Nieckarz M."/>
            <person name="Delaby M."/>
            <person name="Nieves C."/>
            <person name="Viehboeck T."/>
            <person name="Krause N."/>
            <person name="Rivera-Millot A."/>
            <person name="Nakamura A."/>
            <person name="Vischer N."/>
            <person name="VanNieuwenhze M."/>
            <person name="Brun Y."/>
            <person name="Cava F."/>
            <person name="Bulgheresi S."/>
            <person name="Veyrier F."/>
        </authorList>
    </citation>
    <scope>NUCLEOTIDE SEQUENCE</scope>
    <source>
        <strain evidence="2">17694</strain>
    </source>
</reference>
<dbReference type="RefSeq" id="WP_034334110.1">
    <property type="nucleotide sequence ID" value="NZ_CP091521.1"/>
</dbReference>
<keyword evidence="3" id="KW-1185">Reference proteome</keyword>